<dbReference type="RefSeq" id="WP_089284419.1">
    <property type="nucleotide sequence ID" value="NZ_FZOJ01000025.1"/>
</dbReference>
<proteinExistence type="predicted"/>
<keyword evidence="2" id="KW-0238">DNA-binding</keyword>
<gene>
    <name evidence="2" type="ORF">SAMN05446037_10255</name>
</gene>
<dbReference type="GO" id="GO:0003677">
    <property type="term" value="F:DNA binding"/>
    <property type="evidence" value="ECO:0007669"/>
    <property type="project" value="UniProtKB-KW"/>
</dbReference>
<dbReference type="InterPro" id="IPR001387">
    <property type="entry name" value="Cro/C1-type_HTH"/>
</dbReference>
<evidence type="ECO:0000313" key="2">
    <source>
        <dbReference type="EMBL" id="SNS87258.1"/>
    </source>
</evidence>
<sequence>MHTSYKKLWILLIEKNMTKSELRKKAKLSTGVFTRLNKEEAVSLAALKSICVVLSCDIGDICSLISNDKNTEREG</sequence>
<organism evidence="2 3">
    <name type="scientific">Anaerovirgula multivorans</name>
    <dbReference type="NCBI Taxonomy" id="312168"/>
    <lineage>
        <taxon>Bacteria</taxon>
        <taxon>Bacillati</taxon>
        <taxon>Bacillota</taxon>
        <taxon>Clostridia</taxon>
        <taxon>Peptostreptococcales</taxon>
        <taxon>Natronincolaceae</taxon>
        <taxon>Anaerovirgula</taxon>
    </lineage>
</organism>
<reference evidence="2 3" key="1">
    <citation type="submission" date="2017-06" db="EMBL/GenBank/DDBJ databases">
        <authorList>
            <person name="Kim H.J."/>
            <person name="Triplett B.A."/>
        </authorList>
    </citation>
    <scope>NUCLEOTIDE SEQUENCE [LARGE SCALE GENOMIC DNA]</scope>
    <source>
        <strain evidence="2 3">SCA</strain>
    </source>
</reference>
<protein>
    <submittedName>
        <fullName evidence="2">DNA-binding transcriptional regulator, XRE family</fullName>
    </submittedName>
</protein>
<accession>A0A239I1X7</accession>
<name>A0A239I1X7_9FIRM</name>
<dbReference type="Pfam" id="PF13443">
    <property type="entry name" value="HTH_26"/>
    <property type="match status" value="1"/>
</dbReference>
<dbReference type="OrthoDB" id="9804186at2"/>
<evidence type="ECO:0000313" key="3">
    <source>
        <dbReference type="Proteomes" id="UP000198304"/>
    </source>
</evidence>
<dbReference type="InterPro" id="IPR010982">
    <property type="entry name" value="Lambda_DNA-bd_dom_sf"/>
</dbReference>
<keyword evidence="3" id="KW-1185">Reference proteome</keyword>
<dbReference type="EMBL" id="FZOJ01000025">
    <property type="protein sequence ID" value="SNS87258.1"/>
    <property type="molecule type" value="Genomic_DNA"/>
</dbReference>
<dbReference type="Proteomes" id="UP000198304">
    <property type="component" value="Unassembled WGS sequence"/>
</dbReference>
<evidence type="ECO:0000259" key="1">
    <source>
        <dbReference type="Pfam" id="PF13443"/>
    </source>
</evidence>
<feature type="domain" description="HTH cro/C1-type" evidence="1">
    <location>
        <begin position="7"/>
        <end position="65"/>
    </location>
</feature>
<dbReference type="AlphaFoldDB" id="A0A239I1X7"/>
<dbReference type="SUPFAM" id="SSF47413">
    <property type="entry name" value="lambda repressor-like DNA-binding domains"/>
    <property type="match status" value="1"/>
</dbReference>